<evidence type="ECO:0000256" key="2">
    <source>
        <dbReference type="SAM" id="Phobius"/>
    </source>
</evidence>
<keyword evidence="2" id="KW-0812">Transmembrane</keyword>
<dbReference type="Pfam" id="PF11219">
    <property type="entry name" value="DUF3014"/>
    <property type="match status" value="1"/>
</dbReference>
<sequence>MADSESTKKNSLLPYALIGGVLLIALAALFFWQSGAKAPVEQPKPLPKPEVQQPEPQPEPDIVPEPEMPAEPVERPEPTPAPEPEPAEPLDVSDGAVKTAVLETGSYEALARLIVDDDLLRRFVVFSNNLANKEVAPSHRVLQPPQQEFRVYRQAGKEWIDTASYKRYTPYVEALESMETEQLLALYEVYKPAINEIFAEVGDSSSDFDGVLEEAINHLLDTPEVPVPVEVSTDSVMYKYTDERLESLSAPQKQLLRTGPENMRLIKAKLREIRDALAQQ</sequence>
<evidence type="ECO:0008006" key="5">
    <source>
        <dbReference type="Google" id="ProtNLM"/>
    </source>
</evidence>
<protein>
    <recommendedName>
        <fullName evidence="5">DUF3014 domain-containing protein</fullName>
    </recommendedName>
</protein>
<feature type="transmembrane region" description="Helical" evidence="2">
    <location>
        <begin position="12"/>
        <end position="32"/>
    </location>
</feature>
<feature type="region of interest" description="Disordered" evidence="1">
    <location>
        <begin position="39"/>
        <end position="92"/>
    </location>
</feature>
<reference evidence="3 4" key="1">
    <citation type="journal article" date="2019" name="Int. J. Syst. Evol. Microbiol.">
        <title>The Global Catalogue of Microorganisms (GCM) 10K type strain sequencing project: providing services to taxonomists for standard genome sequencing and annotation.</title>
        <authorList>
            <consortium name="The Broad Institute Genomics Platform"/>
            <consortium name="The Broad Institute Genome Sequencing Center for Infectious Disease"/>
            <person name="Wu L."/>
            <person name="Ma J."/>
        </authorList>
    </citation>
    <scope>NUCLEOTIDE SEQUENCE [LARGE SCALE GENOMIC DNA]</scope>
    <source>
        <strain evidence="3 4">JCM 13378</strain>
    </source>
</reference>
<proteinExistence type="predicted"/>
<dbReference type="InterPro" id="IPR021382">
    <property type="entry name" value="DUF3014"/>
</dbReference>
<dbReference type="EMBL" id="BAAAEI010000012">
    <property type="protein sequence ID" value="GAA0358679.1"/>
    <property type="molecule type" value="Genomic_DNA"/>
</dbReference>
<comment type="caution">
    <text evidence="3">The sequence shown here is derived from an EMBL/GenBank/DDBJ whole genome shotgun (WGS) entry which is preliminary data.</text>
</comment>
<dbReference type="Proteomes" id="UP001501757">
    <property type="component" value="Unassembled WGS sequence"/>
</dbReference>
<keyword evidence="2" id="KW-1133">Transmembrane helix</keyword>
<evidence type="ECO:0000313" key="3">
    <source>
        <dbReference type="EMBL" id="GAA0358679.1"/>
    </source>
</evidence>
<gene>
    <name evidence="3" type="ORF">GCM10009092_23610</name>
</gene>
<name>A0ABN0X9H8_9ALTE</name>
<accession>A0ABN0X9H8</accession>
<evidence type="ECO:0000256" key="1">
    <source>
        <dbReference type="SAM" id="MobiDB-lite"/>
    </source>
</evidence>
<dbReference type="RefSeq" id="WP_343845099.1">
    <property type="nucleotide sequence ID" value="NZ_BAAAEI010000012.1"/>
</dbReference>
<keyword evidence="2" id="KW-0472">Membrane</keyword>
<feature type="compositionally biased region" description="Pro residues" evidence="1">
    <location>
        <begin position="55"/>
        <end position="69"/>
    </location>
</feature>
<evidence type="ECO:0000313" key="4">
    <source>
        <dbReference type="Proteomes" id="UP001501757"/>
    </source>
</evidence>
<keyword evidence="4" id="KW-1185">Reference proteome</keyword>
<organism evidence="3 4">
    <name type="scientific">Bowmanella denitrificans</name>
    <dbReference type="NCBI Taxonomy" id="366582"/>
    <lineage>
        <taxon>Bacteria</taxon>
        <taxon>Pseudomonadati</taxon>
        <taxon>Pseudomonadota</taxon>
        <taxon>Gammaproteobacteria</taxon>
        <taxon>Alteromonadales</taxon>
        <taxon>Alteromonadaceae</taxon>
        <taxon>Bowmanella</taxon>
    </lineage>
</organism>